<evidence type="ECO:0000313" key="2">
    <source>
        <dbReference type="EMBL" id="POF33745.1"/>
    </source>
</evidence>
<dbReference type="AlphaFoldDB" id="A0A2S3V1E8"/>
<dbReference type="Proteomes" id="UP000236959">
    <property type="component" value="Unassembled WGS sequence"/>
</dbReference>
<dbReference type="RefSeq" id="WP_170107078.1">
    <property type="nucleotide sequence ID" value="NZ_PPCN01000001.1"/>
</dbReference>
<keyword evidence="3" id="KW-1185">Reference proteome</keyword>
<dbReference type="InterPro" id="IPR036291">
    <property type="entry name" value="NAD(P)-bd_dom_sf"/>
</dbReference>
<dbReference type="Gene3D" id="3.40.50.720">
    <property type="entry name" value="NAD(P)-binding Rossmann-like Domain"/>
    <property type="match status" value="1"/>
</dbReference>
<proteinExistence type="predicted"/>
<comment type="caution">
    <text evidence="2">The sequence shown here is derived from an EMBL/GenBank/DDBJ whole genome shotgun (WGS) entry which is preliminary data.</text>
</comment>
<accession>A0A2S3V1E8</accession>
<dbReference type="SUPFAM" id="SSF51735">
    <property type="entry name" value="NAD(P)-binding Rossmann-fold domains"/>
    <property type="match status" value="1"/>
</dbReference>
<name>A0A2S3V1E8_9HYPH</name>
<evidence type="ECO:0000259" key="1">
    <source>
        <dbReference type="Pfam" id="PF01370"/>
    </source>
</evidence>
<reference evidence="2 3" key="1">
    <citation type="submission" date="2018-01" db="EMBL/GenBank/DDBJ databases">
        <title>Genomic Encyclopedia of Archaeal and Bacterial Type Strains, Phase II (KMG-II): from individual species to whole genera.</title>
        <authorList>
            <person name="Goeker M."/>
        </authorList>
    </citation>
    <scope>NUCLEOTIDE SEQUENCE [LARGE SCALE GENOMIC DNA]</scope>
    <source>
        <strain evidence="2 3">DSM 17023</strain>
    </source>
</reference>
<feature type="domain" description="NAD-dependent epimerase/dehydratase" evidence="1">
    <location>
        <begin position="4"/>
        <end position="202"/>
    </location>
</feature>
<dbReference type="EMBL" id="PPCN01000001">
    <property type="protein sequence ID" value="POF33745.1"/>
    <property type="molecule type" value="Genomic_DNA"/>
</dbReference>
<gene>
    <name evidence="2" type="ORF">CLV41_101194</name>
</gene>
<dbReference type="PANTHER" id="PTHR43245:SF13">
    <property type="entry name" value="UDP-D-APIOSE_UDP-D-XYLOSE SYNTHASE 2"/>
    <property type="match status" value="1"/>
</dbReference>
<dbReference type="CDD" id="cd08946">
    <property type="entry name" value="SDR_e"/>
    <property type="match status" value="1"/>
</dbReference>
<evidence type="ECO:0000313" key="3">
    <source>
        <dbReference type="Proteomes" id="UP000236959"/>
    </source>
</evidence>
<dbReference type="PANTHER" id="PTHR43245">
    <property type="entry name" value="BIFUNCTIONAL POLYMYXIN RESISTANCE PROTEIN ARNA"/>
    <property type="match status" value="1"/>
</dbReference>
<dbReference type="InterPro" id="IPR050177">
    <property type="entry name" value="Lipid_A_modif_metabolic_enz"/>
</dbReference>
<protein>
    <submittedName>
        <fullName evidence="2">Nucleoside-diphosphate-sugar epimerase</fullName>
    </submittedName>
</protein>
<organism evidence="2 3">
    <name type="scientific">Roseibium marinum</name>
    <dbReference type="NCBI Taxonomy" id="281252"/>
    <lineage>
        <taxon>Bacteria</taxon>
        <taxon>Pseudomonadati</taxon>
        <taxon>Pseudomonadota</taxon>
        <taxon>Alphaproteobacteria</taxon>
        <taxon>Hyphomicrobiales</taxon>
        <taxon>Stappiaceae</taxon>
        <taxon>Roseibium</taxon>
    </lineage>
</organism>
<dbReference type="InterPro" id="IPR001509">
    <property type="entry name" value="Epimerase_deHydtase"/>
</dbReference>
<dbReference type="Pfam" id="PF01370">
    <property type="entry name" value="Epimerase"/>
    <property type="match status" value="1"/>
</dbReference>
<sequence length="275" mass="29680">MKATVLGASGFIGRNIVRHLRGKSYDVTMPGRAELATLTGDLGHVFYCIGMTGNFRKYPLATVEAHAGLLARLLETTSFESFLYFSSTRIYGQASGCEETAEDAPIGVTPSADTTYDLSKMLGEALCLATPGVRVVRLSNVYGPDQSKSTFLGSLLRDLVTAGRAEILESAGSSKDYVSVEDVVAMAERIAQSGRQRIYNIASGTQTRHGDIARTLKQEGYSCSFRHGGECRAFPAINIARLQSEFDFSPRKLIEDLPSLLRAAGNGPTYSGVEQ</sequence>